<dbReference type="GeneID" id="25254934"/>
<accession>U6KLM2</accession>
<dbReference type="VEuPathDB" id="ToxoDB:ETH_00029205"/>
<dbReference type="Proteomes" id="UP000030747">
    <property type="component" value="Unassembled WGS sequence"/>
</dbReference>
<evidence type="ECO:0000256" key="1">
    <source>
        <dbReference type="SAM" id="MobiDB-lite"/>
    </source>
</evidence>
<gene>
    <name evidence="2" type="ORF">ETH_00029205</name>
</gene>
<sequence>MDVQSKINCSLDDLIRQQRRGPKTAAVGTPQKGAAPQRFSRTIGVLKKPVSQKQQQTRIGQRPQQQQLKYSPRPQQPQVGANRRRQQQQQQQQTRKNRNLSVADKINLPLDALIASRQEQQQRQQSKQQQQQQQQRVGTGVALLGRKTGVSGRRGAILASRISARRGRLGAAAAATAAIRGPPRGAAAKALATTARREGRIRTPHQQVVETLKSAAGFKNAVTRRSTGSNAYVRAAARASTRARFAAAGSRRLDNGTLQLRRRPAAAVYPASRLNTSLARRRAFGATLARATSNTAAAAQKSHITTGTAAKPVNRRRPLPTLLSASAAGAVSPPSHVADPEALANIKIMATLDTVPAPLPQQRGTHVAIPAAMQRQQEEQQQQPSRAVGAAVADHGSLSSRFGY</sequence>
<dbReference type="EMBL" id="HG674134">
    <property type="protein sequence ID" value="CDJ38982.1"/>
    <property type="molecule type" value="Genomic_DNA"/>
</dbReference>
<feature type="compositionally biased region" description="Low complexity" evidence="1">
    <location>
        <begin position="117"/>
        <end position="136"/>
    </location>
</feature>
<dbReference type="VEuPathDB" id="ToxoDB:ETH2_1326500"/>
<feature type="region of interest" description="Disordered" evidence="1">
    <location>
        <begin position="15"/>
        <end position="103"/>
    </location>
</feature>
<evidence type="ECO:0000313" key="3">
    <source>
        <dbReference type="Proteomes" id="UP000030747"/>
    </source>
</evidence>
<feature type="compositionally biased region" description="Low complexity" evidence="1">
    <location>
        <begin position="52"/>
        <end position="67"/>
    </location>
</feature>
<dbReference type="OMA" id="AHLPYNG"/>
<feature type="region of interest" description="Disordered" evidence="1">
    <location>
        <begin position="117"/>
        <end position="140"/>
    </location>
</feature>
<feature type="region of interest" description="Disordered" evidence="1">
    <location>
        <begin position="373"/>
        <end position="404"/>
    </location>
</feature>
<reference evidence="2" key="2">
    <citation type="submission" date="2013-10" db="EMBL/GenBank/DDBJ databases">
        <authorList>
            <person name="Aslett M."/>
        </authorList>
    </citation>
    <scope>NUCLEOTIDE SEQUENCE [LARGE SCALE GENOMIC DNA]</scope>
    <source>
        <strain evidence="2">Houghton</strain>
    </source>
</reference>
<dbReference type="AlphaFoldDB" id="U6KLM2"/>
<reference evidence="2" key="1">
    <citation type="submission" date="2013-10" db="EMBL/GenBank/DDBJ databases">
        <title>Genomic analysis of the causative agents of coccidiosis in chickens.</title>
        <authorList>
            <person name="Reid A.J."/>
            <person name="Blake D."/>
            <person name="Billington K."/>
            <person name="Browne H."/>
            <person name="Dunn M."/>
            <person name="Hung S."/>
            <person name="Kawahara F."/>
            <person name="Miranda-Saavedra D."/>
            <person name="Mourier T."/>
            <person name="Nagra H."/>
            <person name="Otto T.D."/>
            <person name="Rawlings N."/>
            <person name="Sanchez A."/>
            <person name="Sanders M."/>
            <person name="Subramaniam C."/>
            <person name="Tay Y."/>
            <person name="Dear P."/>
            <person name="Doerig C."/>
            <person name="Gruber A."/>
            <person name="Parkinson J."/>
            <person name="Shirley M."/>
            <person name="Wan K.L."/>
            <person name="Berriman M."/>
            <person name="Tomley F."/>
            <person name="Pain A."/>
        </authorList>
    </citation>
    <scope>NUCLEOTIDE SEQUENCE [LARGE SCALE GENOMIC DNA]</scope>
    <source>
        <strain evidence="2">Houghton</strain>
    </source>
</reference>
<evidence type="ECO:0000313" key="2">
    <source>
        <dbReference type="EMBL" id="CDJ38982.1"/>
    </source>
</evidence>
<protein>
    <submittedName>
        <fullName evidence="2">Uncharacterized protein</fullName>
    </submittedName>
</protein>
<organism evidence="2 3">
    <name type="scientific">Eimeria tenella</name>
    <name type="common">Coccidian parasite</name>
    <dbReference type="NCBI Taxonomy" id="5802"/>
    <lineage>
        <taxon>Eukaryota</taxon>
        <taxon>Sar</taxon>
        <taxon>Alveolata</taxon>
        <taxon>Apicomplexa</taxon>
        <taxon>Conoidasida</taxon>
        <taxon>Coccidia</taxon>
        <taxon>Eucoccidiorida</taxon>
        <taxon>Eimeriorina</taxon>
        <taxon>Eimeriidae</taxon>
        <taxon>Eimeria</taxon>
    </lineage>
</organism>
<dbReference type="RefSeq" id="XP_013229737.1">
    <property type="nucleotide sequence ID" value="XM_013374283.1"/>
</dbReference>
<proteinExistence type="predicted"/>
<dbReference type="OrthoDB" id="347473at2759"/>
<keyword evidence="3" id="KW-1185">Reference proteome</keyword>
<name>U6KLM2_EIMTE</name>